<dbReference type="InterPro" id="IPR029058">
    <property type="entry name" value="AB_hydrolase_fold"/>
</dbReference>
<dbReference type="InParanoid" id="A0A0C3C7K9"/>
<evidence type="ECO:0008006" key="5">
    <source>
        <dbReference type="Google" id="ProtNLM"/>
    </source>
</evidence>
<protein>
    <recommendedName>
        <fullName evidence="5">AB hydrolase-1 domain-containing protein</fullName>
    </recommendedName>
</protein>
<keyword evidence="2" id="KW-0378">Hydrolase</keyword>
<gene>
    <name evidence="3" type="ORF">OIDMADRAFT_45369</name>
</gene>
<dbReference type="GO" id="GO:0004301">
    <property type="term" value="F:epoxide hydrolase activity"/>
    <property type="evidence" value="ECO:0007669"/>
    <property type="project" value="TreeGrafter"/>
</dbReference>
<proteinExistence type="inferred from homology"/>
<evidence type="ECO:0000256" key="2">
    <source>
        <dbReference type="ARBA" id="ARBA00022801"/>
    </source>
</evidence>
<reference evidence="3 4" key="1">
    <citation type="submission" date="2014-04" db="EMBL/GenBank/DDBJ databases">
        <authorList>
            <consortium name="DOE Joint Genome Institute"/>
            <person name="Kuo A."/>
            <person name="Martino E."/>
            <person name="Perotto S."/>
            <person name="Kohler A."/>
            <person name="Nagy L.G."/>
            <person name="Floudas D."/>
            <person name="Copeland A."/>
            <person name="Barry K.W."/>
            <person name="Cichocki N."/>
            <person name="Veneault-Fourrey C."/>
            <person name="LaButti K."/>
            <person name="Lindquist E.A."/>
            <person name="Lipzen A."/>
            <person name="Lundell T."/>
            <person name="Morin E."/>
            <person name="Murat C."/>
            <person name="Sun H."/>
            <person name="Tunlid A."/>
            <person name="Henrissat B."/>
            <person name="Grigoriev I.V."/>
            <person name="Hibbett D.S."/>
            <person name="Martin F."/>
            <person name="Nordberg H.P."/>
            <person name="Cantor M.N."/>
            <person name="Hua S.X."/>
        </authorList>
    </citation>
    <scope>NUCLEOTIDE SEQUENCE [LARGE SCALE GENOMIC DNA]</scope>
    <source>
        <strain evidence="3 4">Zn</strain>
    </source>
</reference>
<comment type="similarity">
    <text evidence="1">Belongs to the peptidase S33 family.</text>
</comment>
<dbReference type="OrthoDB" id="6431331at2759"/>
<keyword evidence="4" id="KW-1185">Reference proteome</keyword>
<dbReference type="STRING" id="913774.A0A0C3C7K9"/>
<dbReference type="SUPFAM" id="SSF53474">
    <property type="entry name" value="alpha/beta-Hydrolases"/>
    <property type="match status" value="1"/>
</dbReference>
<dbReference type="Proteomes" id="UP000054321">
    <property type="component" value="Unassembled WGS sequence"/>
</dbReference>
<evidence type="ECO:0000313" key="3">
    <source>
        <dbReference type="EMBL" id="KIM94908.1"/>
    </source>
</evidence>
<dbReference type="GO" id="GO:0097176">
    <property type="term" value="P:epoxide metabolic process"/>
    <property type="evidence" value="ECO:0007669"/>
    <property type="project" value="TreeGrafter"/>
</dbReference>
<evidence type="ECO:0000313" key="4">
    <source>
        <dbReference type="Proteomes" id="UP000054321"/>
    </source>
</evidence>
<dbReference type="PANTHER" id="PTHR21661:SF35">
    <property type="entry name" value="EPOXIDE HYDROLASE"/>
    <property type="match status" value="1"/>
</dbReference>
<dbReference type="AlphaFoldDB" id="A0A0C3C7K9"/>
<dbReference type="Gene3D" id="3.40.50.1820">
    <property type="entry name" value="alpha/beta hydrolase"/>
    <property type="match status" value="1"/>
</dbReference>
<dbReference type="HOGENOM" id="CLU_1390621_0_0_1"/>
<accession>A0A0C3C7K9</accession>
<name>A0A0C3C7K9_OIDMZ</name>
<evidence type="ECO:0000256" key="1">
    <source>
        <dbReference type="ARBA" id="ARBA00010088"/>
    </source>
</evidence>
<dbReference type="PANTHER" id="PTHR21661">
    <property type="entry name" value="EPOXIDE HYDROLASE 1-RELATED"/>
    <property type="match status" value="1"/>
</dbReference>
<sequence>MVAPSLPGCGFSPTPGGDNGGIILRYQAALFPDIVVSMLSNFWTINPNTTDIARYNANLTTPDETTYLRKLINVETLHEGYFIIQSTEPLVPGHTMTDSPLGWAMYIYQFMAELSPFYNFSLTEIITWAIMYIIQGPYPAMRFYKEFYLTQRSYDGGWDLPLTWAQRGGNVTALYVHNFGGHFAAYETPNTLLDDF</sequence>
<reference evidence="4" key="2">
    <citation type="submission" date="2015-01" db="EMBL/GenBank/DDBJ databases">
        <title>Evolutionary Origins and Diversification of the Mycorrhizal Mutualists.</title>
        <authorList>
            <consortium name="DOE Joint Genome Institute"/>
            <consortium name="Mycorrhizal Genomics Consortium"/>
            <person name="Kohler A."/>
            <person name="Kuo A."/>
            <person name="Nagy L.G."/>
            <person name="Floudas D."/>
            <person name="Copeland A."/>
            <person name="Barry K.W."/>
            <person name="Cichocki N."/>
            <person name="Veneault-Fourrey C."/>
            <person name="LaButti K."/>
            <person name="Lindquist E.A."/>
            <person name="Lipzen A."/>
            <person name="Lundell T."/>
            <person name="Morin E."/>
            <person name="Murat C."/>
            <person name="Riley R."/>
            <person name="Ohm R."/>
            <person name="Sun H."/>
            <person name="Tunlid A."/>
            <person name="Henrissat B."/>
            <person name="Grigoriev I.V."/>
            <person name="Hibbett D.S."/>
            <person name="Martin F."/>
        </authorList>
    </citation>
    <scope>NUCLEOTIDE SEQUENCE [LARGE SCALE GENOMIC DNA]</scope>
    <source>
        <strain evidence="4">Zn</strain>
    </source>
</reference>
<dbReference type="EMBL" id="KN832888">
    <property type="protein sequence ID" value="KIM94908.1"/>
    <property type="molecule type" value="Genomic_DNA"/>
</dbReference>
<organism evidence="3 4">
    <name type="scientific">Oidiodendron maius (strain Zn)</name>
    <dbReference type="NCBI Taxonomy" id="913774"/>
    <lineage>
        <taxon>Eukaryota</taxon>
        <taxon>Fungi</taxon>
        <taxon>Dikarya</taxon>
        <taxon>Ascomycota</taxon>
        <taxon>Pezizomycotina</taxon>
        <taxon>Leotiomycetes</taxon>
        <taxon>Leotiomycetes incertae sedis</taxon>
        <taxon>Myxotrichaceae</taxon>
        <taxon>Oidiodendron</taxon>
    </lineage>
</organism>